<dbReference type="PROSITE" id="PS50297">
    <property type="entry name" value="ANK_REP_REGION"/>
    <property type="match status" value="1"/>
</dbReference>
<dbReference type="Pfam" id="PF07714">
    <property type="entry name" value="PK_Tyr_Ser-Thr"/>
    <property type="match status" value="1"/>
</dbReference>
<feature type="repeat" description="ANK" evidence="2">
    <location>
        <begin position="734"/>
        <end position="766"/>
    </location>
</feature>
<feature type="domain" description="Protein kinase" evidence="3">
    <location>
        <begin position="70"/>
        <end position="389"/>
    </location>
</feature>
<evidence type="ECO:0000259" key="3">
    <source>
        <dbReference type="PROSITE" id="PS50011"/>
    </source>
</evidence>
<dbReference type="Gene3D" id="1.25.40.20">
    <property type="entry name" value="Ankyrin repeat-containing domain"/>
    <property type="match status" value="2"/>
</dbReference>
<name>B0DMY5_LACBS</name>
<dbReference type="PROSITE" id="PS00108">
    <property type="entry name" value="PROTEIN_KINASE_ST"/>
    <property type="match status" value="1"/>
</dbReference>
<dbReference type="PROSITE" id="PS50088">
    <property type="entry name" value="ANK_REPEAT"/>
    <property type="match status" value="1"/>
</dbReference>
<dbReference type="OrthoDB" id="626167at2759"/>
<dbReference type="Gene3D" id="1.10.510.10">
    <property type="entry name" value="Transferase(Phosphotransferase) domain 1"/>
    <property type="match status" value="1"/>
</dbReference>
<protein>
    <submittedName>
        <fullName evidence="4">Predicted protein</fullName>
    </submittedName>
</protein>
<keyword evidence="2" id="KW-0040">ANK repeat</keyword>
<dbReference type="InterPro" id="IPR000719">
    <property type="entry name" value="Prot_kinase_dom"/>
</dbReference>
<gene>
    <name evidence="4" type="ORF">LACBIDRAFT_331006</name>
</gene>
<proteinExistence type="inferred from homology"/>
<dbReference type="InterPro" id="IPR051681">
    <property type="entry name" value="Ser/Thr_Kinases-Pseudokinases"/>
</dbReference>
<keyword evidence="5" id="KW-1185">Reference proteome</keyword>
<dbReference type="InParanoid" id="B0DMY5"/>
<dbReference type="STRING" id="486041.B0DMY5"/>
<dbReference type="RefSeq" id="XP_001885311.1">
    <property type="nucleotide sequence ID" value="XM_001885276.1"/>
</dbReference>
<dbReference type="GeneID" id="6080957"/>
<reference evidence="4 5" key="1">
    <citation type="journal article" date="2008" name="Nature">
        <title>The genome of Laccaria bicolor provides insights into mycorrhizal symbiosis.</title>
        <authorList>
            <person name="Martin F."/>
            <person name="Aerts A."/>
            <person name="Ahren D."/>
            <person name="Brun A."/>
            <person name="Danchin E.G.J."/>
            <person name="Duchaussoy F."/>
            <person name="Gibon J."/>
            <person name="Kohler A."/>
            <person name="Lindquist E."/>
            <person name="Pereda V."/>
            <person name="Salamov A."/>
            <person name="Shapiro H.J."/>
            <person name="Wuyts J."/>
            <person name="Blaudez D."/>
            <person name="Buee M."/>
            <person name="Brokstein P."/>
            <person name="Canbaeck B."/>
            <person name="Cohen D."/>
            <person name="Courty P.E."/>
            <person name="Coutinho P.M."/>
            <person name="Delaruelle C."/>
            <person name="Detter J.C."/>
            <person name="Deveau A."/>
            <person name="DiFazio S."/>
            <person name="Duplessis S."/>
            <person name="Fraissinet-Tachet L."/>
            <person name="Lucic E."/>
            <person name="Frey-Klett P."/>
            <person name="Fourrey C."/>
            <person name="Feussner I."/>
            <person name="Gay G."/>
            <person name="Grimwood J."/>
            <person name="Hoegger P.J."/>
            <person name="Jain P."/>
            <person name="Kilaru S."/>
            <person name="Labbe J."/>
            <person name="Lin Y.C."/>
            <person name="Legue V."/>
            <person name="Le Tacon F."/>
            <person name="Marmeisse R."/>
            <person name="Melayah D."/>
            <person name="Montanini B."/>
            <person name="Muratet M."/>
            <person name="Nehls U."/>
            <person name="Niculita-Hirzel H."/>
            <person name="Oudot-Le Secq M.P."/>
            <person name="Peter M."/>
            <person name="Quesneville H."/>
            <person name="Rajashekar B."/>
            <person name="Reich M."/>
            <person name="Rouhier N."/>
            <person name="Schmutz J."/>
            <person name="Yin T."/>
            <person name="Chalot M."/>
            <person name="Henrissat B."/>
            <person name="Kuees U."/>
            <person name="Lucas S."/>
            <person name="Van de Peer Y."/>
            <person name="Podila G.K."/>
            <person name="Polle A."/>
            <person name="Pukkila P.J."/>
            <person name="Richardson P.M."/>
            <person name="Rouze P."/>
            <person name="Sanders I.R."/>
            <person name="Stajich J.E."/>
            <person name="Tunlid A."/>
            <person name="Tuskan G."/>
            <person name="Grigoriev I.V."/>
        </authorList>
    </citation>
    <scope>NUCLEOTIDE SEQUENCE [LARGE SCALE GENOMIC DNA]</scope>
    <source>
        <strain evidence="5">S238N-H82 / ATCC MYA-4686</strain>
    </source>
</reference>
<evidence type="ECO:0000256" key="2">
    <source>
        <dbReference type="PROSITE-ProRule" id="PRU00023"/>
    </source>
</evidence>
<evidence type="ECO:0000313" key="5">
    <source>
        <dbReference type="Proteomes" id="UP000001194"/>
    </source>
</evidence>
<dbReference type="InterPro" id="IPR002110">
    <property type="entry name" value="Ankyrin_rpt"/>
</dbReference>
<organism evidence="5">
    <name type="scientific">Laccaria bicolor (strain S238N-H82 / ATCC MYA-4686)</name>
    <name type="common">Bicoloured deceiver</name>
    <name type="synonym">Laccaria laccata var. bicolor</name>
    <dbReference type="NCBI Taxonomy" id="486041"/>
    <lineage>
        <taxon>Eukaryota</taxon>
        <taxon>Fungi</taxon>
        <taxon>Dikarya</taxon>
        <taxon>Basidiomycota</taxon>
        <taxon>Agaricomycotina</taxon>
        <taxon>Agaricomycetes</taxon>
        <taxon>Agaricomycetidae</taxon>
        <taxon>Agaricales</taxon>
        <taxon>Agaricineae</taxon>
        <taxon>Hydnangiaceae</taxon>
        <taxon>Laccaria</taxon>
    </lineage>
</organism>
<sequence>MDNTQSSICSAASAFRATRTIRNASESPSQTPTLLQARKDPAFHDFILLAAKIRSTDLHEAGHRANIILQGGSFLAGQGSSFTVYSLPTSNACNGYHPRYVAIKSPRAALHVDKNSQSFRRQLRDAYFELQVLSHPPLRAHNNIVKLLGISWEPSPVSLSGFQGPETFWPVLVIEHSEYGTIHDVFEDIEARNPTSLTVETKVNLCLDVARGLEALHHCGIVHGDVKCENILIFRQPPRTTAKLADFGCALSDVKNKAELKGLTEPWDAPEARNTLTGRGLMATDVYSLGFTLWRILGDGKSPFTSAVVLDAMKGQSVKDFKKRDELWKLACVDIAQRGDFNAWMNITGAASSGLKQIESVFENTLRYDPFRRSLSHSVELLTQAQNLVCKETEAGTMTKEDPDLTANPKIPDCVRDTLRILEQKIRDMEDLPAKSEALQHIKVETPNLSIADDYMHLFISLKNLDVRLRRTLTQSLQLVQTNSPEEEKDIGRLLFLYYLEVDFQPDEALRWLLVAAKSGDIITQAIVYRMFHVFNKPIPADVPIQRWLWNGAIRCSTLALQDLRSENPEWYKQAKSAVKGKYGGLGIDIYQEFEVTLRLLAFFAKDRSNDSDSDDDYPLGVVRVVQDKSPGWPGEVIRGIGHGRCDKFSPERGDFWEPTWTGQPHQTKSGAILYGSNPEQAFFITMRIKKGHMYSVSGFGDTIVHYAANRGFLQLMEFVWDKYKPDLNDKNVFGETALLQACRAGHAKIVSFLLDKGADASVTSARGETPLHWIGNVEQEEMPGLVSRLITGGASPATRASYPDELQRACGIEPQIGASIENGNAFMWSVARGDSAVVKALLGDKYGHKPDEFDAIWSAVKLASVYCEVDCLSMLISRAKHCQKGVLNPESVYRCLRSAMTNDYCRRLHRLLRHGKEWMKAFRLTVVCLEEAGASPRPQGYDCGSGIQDMTVLFQAVSSFSDIEMIQHLLNSGWGKELSISCLRITPTIRAMCEENHELFELLLQYDGNVFDSQILDFGDGPIVHNAYTWIASSTRSNLRIVERLQGLGVPYVENELASFSWLLSSWIPMRRT</sequence>
<dbReference type="Pfam" id="PF12796">
    <property type="entry name" value="Ank_2"/>
    <property type="match status" value="1"/>
</dbReference>
<accession>B0DMY5</accession>
<dbReference type="HOGENOM" id="CLU_287146_0_0_1"/>
<dbReference type="InterPro" id="IPR008271">
    <property type="entry name" value="Ser/Thr_kinase_AS"/>
</dbReference>
<dbReference type="SMART" id="SM00248">
    <property type="entry name" value="ANK"/>
    <property type="match status" value="5"/>
</dbReference>
<dbReference type="EMBL" id="DS547120">
    <property type="protein sequence ID" value="EDR04056.1"/>
    <property type="molecule type" value="Genomic_DNA"/>
</dbReference>
<dbReference type="SUPFAM" id="SSF56112">
    <property type="entry name" value="Protein kinase-like (PK-like)"/>
    <property type="match status" value="1"/>
</dbReference>
<dbReference type="InterPro" id="IPR011009">
    <property type="entry name" value="Kinase-like_dom_sf"/>
</dbReference>
<comment type="similarity">
    <text evidence="1">Belongs to the protein kinase superfamily. TKL Ser/Thr protein kinase family.</text>
</comment>
<dbReference type="Proteomes" id="UP000001194">
    <property type="component" value="Unassembled WGS sequence"/>
</dbReference>
<dbReference type="InterPro" id="IPR036770">
    <property type="entry name" value="Ankyrin_rpt-contain_sf"/>
</dbReference>
<dbReference type="InterPro" id="IPR001245">
    <property type="entry name" value="Ser-Thr/Tyr_kinase_cat_dom"/>
</dbReference>
<dbReference type="GO" id="GO:0004674">
    <property type="term" value="F:protein serine/threonine kinase activity"/>
    <property type="evidence" value="ECO:0007669"/>
    <property type="project" value="TreeGrafter"/>
</dbReference>
<dbReference type="GO" id="GO:0005524">
    <property type="term" value="F:ATP binding"/>
    <property type="evidence" value="ECO:0007669"/>
    <property type="project" value="InterPro"/>
</dbReference>
<dbReference type="PROSITE" id="PS50011">
    <property type="entry name" value="PROTEIN_KINASE_DOM"/>
    <property type="match status" value="1"/>
</dbReference>
<evidence type="ECO:0000256" key="1">
    <source>
        <dbReference type="ARBA" id="ARBA00005843"/>
    </source>
</evidence>
<dbReference type="SMART" id="SM00220">
    <property type="entry name" value="S_TKc"/>
    <property type="match status" value="1"/>
</dbReference>
<dbReference type="KEGG" id="lbc:LACBIDRAFT_331006"/>
<dbReference type="SUPFAM" id="SSF48403">
    <property type="entry name" value="Ankyrin repeat"/>
    <property type="match status" value="1"/>
</dbReference>
<evidence type="ECO:0000313" key="4">
    <source>
        <dbReference type="EMBL" id="EDR04056.1"/>
    </source>
</evidence>
<dbReference type="PANTHER" id="PTHR44329">
    <property type="entry name" value="SERINE/THREONINE-PROTEIN KINASE TNNI3K-RELATED"/>
    <property type="match status" value="1"/>
</dbReference>
<dbReference type="CDD" id="cd00180">
    <property type="entry name" value="PKc"/>
    <property type="match status" value="1"/>
</dbReference>
<dbReference type="AlphaFoldDB" id="B0DMY5"/>